<reference evidence="3" key="1">
    <citation type="submission" date="2022-05" db="EMBL/GenBank/DDBJ databases">
        <authorList>
            <person name="Sun H.-N."/>
        </authorList>
    </citation>
    <scope>NUCLEOTIDE SEQUENCE</scope>
    <source>
        <strain evidence="3">HB14</strain>
    </source>
</reference>
<comment type="similarity">
    <text evidence="1 2">Belongs to the UPF0178 family.</text>
</comment>
<sequence>MKIWVDADACPVVIREIIFRASQRTKVPVTLVANQFMKTPPSPFITSVQVSAGFDVADNEIVQRCAAGDLVITSDIPLAAEVIEKGAQALSPRGELFTAANIKPRLNMRDFLETMRSSGIQTSGPPPLSQGDRQQFANHLDRWLSKSR</sequence>
<dbReference type="NCBIfam" id="NF001095">
    <property type="entry name" value="PRK00124.1"/>
    <property type="match status" value="1"/>
</dbReference>
<keyword evidence="4" id="KW-1185">Reference proteome</keyword>
<dbReference type="Pfam" id="PF02639">
    <property type="entry name" value="DUF188"/>
    <property type="match status" value="1"/>
</dbReference>
<evidence type="ECO:0000313" key="3">
    <source>
        <dbReference type="EMBL" id="MCP8897691.1"/>
    </source>
</evidence>
<gene>
    <name evidence="3" type="ORF">M6D89_00105</name>
</gene>
<dbReference type="RefSeq" id="WP_253965994.1">
    <property type="nucleotide sequence ID" value="NZ_JAMFTH010000001.1"/>
</dbReference>
<protein>
    <recommendedName>
        <fullName evidence="2">UPF0178 protein M6D89_00105</fullName>
    </recommendedName>
</protein>
<dbReference type="EMBL" id="JAMFTH010000001">
    <property type="protein sequence ID" value="MCP8897691.1"/>
    <property type="molecule type" value="Genomic_DNA"/>
</dbReference>
<evidence type="ECO:0000313" key="4">
    <source>
        <dbReference type="Proteomes" id="UP001139319"/>
    </source>
</evidence>
<reference evidence="3" key="2">
    <citation type="submission" date="2023-01" db="EMBL/GenBank/DDBJ databases">
        <title>Gilvimarinus xylanilyticus HB14 isolated from Caulerpa lentillifera aquaculture base in Hainan, China.</title>
        <authorList>
            <person name="Zhang Y.-J."/>
        </authorList>
    </citation>
    <scope>NUCLEOTIDE SEQUENCE</scope>
    <source>
        <strain evidence="3">HB14</strain>
    </source>
</reference>
<accession>A0A9X2HW60</accession>
<organism evidence="3 4">
    <name type="scientific">Gilvimarinus xylanilyticus</name>
    <dbReference type="NCBI Taxonomy" id="2944139"/>
    <lineage>
        <taxon>Bacteria</taxon>
        <taxon>Pseudomonadati</taxon>
        <taxon>Pseudomonadota</taxon>
        <taxon>Gammaproteobacteria</taxon>
        <taxon>Cellvibrionales</taxon>
        <taxon>Cellvibrionaceae</taxon>
        <taxon>Gilvimarinus</taxon>
    </lineage>
</organism>
<dbReference type="PANTHER" id="PTHR35146:SF1">
    <property type="entry name" value="UPF0178 PROTEIN YAII"/>
    <property type="match status" value="1"/>
</dbReference>
<dbReference type="PANTHER" id="PTHR35146">
    <property type="entry name" value="UPF0178 PROTEIN YAII"/>
    <property type="match status" value="1"/>
</dbReference>
<dbReference type="CDD" id="cd18720">
    <property type="entry name" value="PIN_YqxD-like"/>
    <property type="match status" value="1"/>
</dbReference>
<dbReference type="HAMAP" id="MF_00489">
    <property type="entry name" value="UPF0178"/>
    <property type="match status" value="1"/>
</dbReference>
<proteinExistence type="inferred from homology"/>
<evidence type="ECO:0000256" key="1">
    <source>
        <dbReference type="ARBA" id="ARBA00008522"/>
    </source>
</evidence>
<dbReference type="Proteomes" id="UP001139319">
    <property type="component" value="Unassembled WGS sequence"/>
</dbReference>
<comment type="caution">
    <text evidence="3">The sequence shown here is derived from an EMBL/GenBank/DDBJ whole genome shotgun (WGS) entry which is preliminary data.</text>
</comment>
<dbReference type="InterPro" id="IPR003791">
    <property type="entry name" value="UPF0178"/>
</dbReference>
<name>A0A9X2HW60_9GAMM</name>
<dbReference type="AlphaFoldDB" id="A0A9X2HW60"/>
<evidence type="ECO:0000256" key="2">
    <source>
        <dbReference type="HAMAP-Rule" id="MF_00489"/>
    </source>
</evidence>